<dbReference type="RefSeq" id="WP_015334556.1">
    <property type="nucleotide sequence ID" value="NC_020054.1"/>
</dbReference>
<evidence type="ECO:0000259" key="1">
    <source>
        <dbReference type="Pfam" id="PF00535"/>
    </source>
</evidence>
<keyword evidence="3" id="KW-1185">Reference proteome</keyword>
<dbReference type="InterPro" id="IPR029044">
    <property type="entry name" value="Nucleotide-diphossugar_trans"/>
</dbReference>
<gene>
    <name evidence="2" type="ORF">FAES_5460</name>
</gene>
<name>I0KH56_9BACT</name>
<dbReference type="InterPro" id="IPR050834">
    <property type="entry name" value="Glycosyltransf_2"/>
</dbReference>
<dbReference type="SUPFAM" id="SSF53448">
    <property type="entry name" value="Nucleotide-diphospho-sugar transferases"/>
    <property type="match status" value="1"/>
</dbReference>
<dbReference type="AlphaFoldDB" id="I0KH56"/>
<dbReference type="eggNOG" id="COG1216">
    <property type="taxonomic scope" value="Bacteria"/>
</dbReference>
<protein>
    <submittedName>
        <fullName evidence="2">Glycosyl transferase family 2</fullName>
    </submittedName>
</protein>
<accession>I0KH56</accession>
<dbReference type="Pfam" id="PF00535">
    <property type="entry name" value="Glycos_transf_2"/>
    <property type="match status" value="1"/>
</dbReference>
<dbReference type="PATRIC" id="fig|1166018.3.peg.2440"/>
<dbReference type="PANTHER" id="PTHR43685">
    <property type="entry name" value="GLYCOSYLTRANSFERASE"/>
    <property type="match status" value="1"/>
</dbReference>
<dbReference type="InterPro" id="IPR001173">
    <property type="entry name" value="Glyco_trans_2-like"/>
</dbReference>
<evidence type="ECO:0000313" key="2">
    <source>
        <dbReference type="EMBL" id="CCH03459.1"/>
    </source>
</evidence>
<dbReference type="KEGG" id="fae:FAES_5460"/>
<dbReference type="HOGENOM" id="CLU_025996_21_0_10"/>
<feature type="domain" description="Glycosyltransferase 2-like" evidence="1">
    <location>
        <begin position="7"/>
        <end position="112"/>
    </location>
</feature>
<sequence>MALPGITVITPSYNQASFIQETIESVLSQGYPSLQYLIIDGASTDDTAAVVAPYTDRLTFLSEPDRGQTDAINKGLRMATGEVVCWLNSDDYFLPGTLQAVGTFFANNPAALWLTGDCLIINESGQPIQGPIKTYKRLLRSLSPAAFLGLTNAVCQPATFWRRNAHEQLGYLHENLRYTMDYDWWLRLGQAQPPVVSGQVFSAFRIHSASKGGSQFEQQFAEDYETLCRNEPSPVVRGLHRLHNQLITTAYRLLK</sequence>
<keyword evidence="2" id="KW-0808">Transferase</keyword>
<dbReference type="GO" id="GO:0016740">
    <property type="term" value="F:transferase activity"/>
    <property type="evidence" value="ECO:0007669"/>
    <property type="project" value="UniProtKB-KW"/>
</dbReference>
<dbReference type="Gene3D" id="3.90.550.10">
    <property type="entry name" value="Spore Coat Polysaccharide Biosynthesis Protein SpsA, Chain A"/>
    <property type="match status" value="1"/>
</dbReference>
<reference evidence="2 3" key="1">
    <citation type="journal article" date="2012" name="J. Bacteriol.">
        <title>Genome Sequence of Fibrella aestuarina BUZ 2T, a Filamentous Marine Bacterium.</title>
        <authorList>
            <person name="Filippini M."/>
            <person name="Qi W."/>
            <person name="Blom J."/>
            <person name="Goesmann A."/>
            <person name="Smits T.H."/>
            <person name="Bagheri H.C."/>
        </authorList>
    </citation>
    <scope>NUCLEOTIDE SEQUENCE [LARGE SCALE GENOMIC DNA]</scope>
    <source>
        <strain evidence="3">BUZ 2T</strain>
    </source>
</reference>
<evidence type="ECO:0000313" key="3">
    <source>
        <dbReference type="Proteomes" id="UP000011058"/>
    </source>
</evidence>
<dbReference type="OrthoDB" id="9788101at2"/>
<dbReference type="CDD" id="cd06433">
    <property type="entry name" value="GT_2_WfgS_like"/>
    <property type="match status" value="1"/>
</dbReference>
<proteinExistence type="predicted"/>
<organism evidence="2 3">
    <name type="scientific">Fibrella aestuarina BUZ 2</name>
    <dbReference type="NCBI Taxonomy" id="1166018"/>
    <lineage>
        <taxon>Bacteria</taxon>
        <taxon>Pseudomonadati</taxon>
        <taxon>Bacteroidota</taxon>
        <taxon>Cytophagia</taxon>
        <taxon>Cytophagales</taxon>
        <taxon>Spirosomataceae</taxon>
        <taxon>Fibrella</taxon>
    </lineage>
</organism>
<dbReference type="Proteomes" id="UP000011058">
    <property type="component" value="Chromosome"/>
</dbReference>
<dbReference type="PANTHER" id="PTHR43685:SF11">
    <property type="entry name" value="GLYCOSYLTRANSFERASE TAGX-RELATED"/>
    <property type="match status" value="1"/>
</dbReference>
<dbReference type="STRING" id="1166018.FAES_5460"/>
<dbReference type="EMBL" id="HE796683">
    <property type="protein sequence ID" value="CCH03459.1"/>
    <property type="molecule type" value="Genomic_DNA"/>
</dbReference>